<evidence type="ECO:0000313" key="3">
    <source>
        <dbReference type="Proteomes" id="UP000318542"/>
    </source>
</evidence>
<dbReference type="Pfam" id="PF14334">
    <property type="entry name" value="DUF4390"/>
    <property type="match status" value="1"/>
</dbReference>
<gene>
    <name evidence="2" type="ORF">Tther_02200</name>
</gene>
<keyword evidence="3" id="KW-1185">Reference proteome</keyword>
<organism evidence="2 3">
    <name type="scientific">Tepidimonas thermarum</name>
    <dbReference type="NCBI Taxonomy" id="335431"/>
    <lineage>
        <taxon>Bacteria</taxon>
        <taxon>Pseudomonadati</taxon>
        <taxon>Pseudomonadota</taxon>
        <taxon>Betaproteobacteria</taxon>
        <taxon>Burkholderiales</taxon>
        <taxon>Tepidimonas</taxon>
    </lineage>
</organism>
<accession>A0A554WXI3</accession>
<sequence length="215" mass="23259">MRRRACVRLALAVLAGAALAVDGAHAAQADAPHASAPSWQLHRSAEGLTLSARVPFELPAPLADAAWRGVPLHFVWRAELRRPRWYWTDQQLASAVRVVRLVFQPLTQRWRLSVHDGPVASDGALAPGLHRTIDTLPEALALVSTVQRWRVAPPAAWQGDERLAVEFRIDTGQLPRPLQLLPLAAHDAAVLWRAVLPMAAATTADGPPGGSPADE</sequence>
<dbReference type="InterPro" id="IPR025500">
    <property type="entry name" value="DUF4390"/>
</dbReference>
<comment type="caution">
    <text evidence="2">The sequence shown here is derived from an EMBL/GenBank/DDBJ whole genome shotgun (WGS) entry which is preliminary data.</text>
</comment>
<keyword evidence="1" id="KW-0732">Signal</keyword>
<proteinExistence type="predicted"/>
<name>A0A554WXI3_9BURK</name>
<protein>
    <recommendedName>
        <fullName evidence="4">DUF4390 domain-containing protein</fullName>
    </recommendedName>
</protein>
<feature type="signal peptide" evidence="1">
    <location>
        <begin position="1"/>
        <end position="26"/>
    </location>
</feature>
<dbReference type="Proteomes" id="UP000318542">
    <property type="component" value="Unassembled WGS sequence"/>
</dbReference>
<dbReference type="AlphaFoldDB" id="A0A554WXI3"/>
<reference evidence="2 3" key="1">
    <citation type="submission" date="2019-07" db="EMBL/GenBank/DDBJ databases">
        <title>Tepidimonas thermarum AA-1 draft genome.</title>
        <authorList>
            <person name="Da Costa M.S."/>
            <person name="Froufe H.J.C."/>
            <person name="Egas C."/>
            <person name="Albuquerque L."/>
        </authorList>
    </citation>
    <scope>NUCLEOTIDE SEQUENCE [LARGE SCALE GENOMIC DNA]</scope>
    <source>
        <strain evidence="2 3">AA-1</strain>
    </source>
</reference>
<evidence type="ECO:0000313" key="2">
    <source>
        <dbReference type="EMBL" id="TSE28279.1"/>
    </source>
</evidence>
<dbReference type="EMBL" id="VJOL01000053">
    <property type="protein sequence ID" value="TSE28279.1"/>
    <property type="molecule type" value="Genomic_DNA"/>
</dbReference>
<evidence type="ECO:0008006" key="4">
    <source>
        <dbReference type="Google" id="ProtNLM"/>
    </source>
</evidence>
<evidence type="ECO:0000256" key="1">
    <source>
        <dbReference type="SAM" id="SignalP"/>
    </source>
</evidence>
<feature type="chain" id="PRO_5021931521" description="DUF4390 domain-containing protein" evidence="1">
    <location>
        <begin position="27"/>
        <end position="215"/>
    </location>
</feature>